<proteinExistence type="inferred from homology"/>
<dbReference type="PATRIC" id="fig|745411.4.peg.3581"/>
<reference evidence="10 11" key="1">
    <citation type="journal article" date="2012" name="J. Bacteriol.">
        <title>Genome Sequence of Gallaecimonas xiamenensis Type Strain 3-C-1.</title>
        <authorList>
            <person name="Lai Q."/>
            <person name="Wang L."/>
            <person name="Wang W."/>
            <person name="Shao Z."/>
        </authorList>
    </citation>
    <scope>NUCLEOTIDE SEQUENCE [LARGE SCALE GENOMIC DNA]</scope>
    <source>
        <strain evidence="10 11">3-C-1</strain>
    </source>
</reference>
<evidence type="ECO:0000256" key="6">
    <source>
        <dbReference type="ARBA" id="ARBA00022989"/>
    </source>
</evidence>
<feature type="domain" description="Type II secretion system protein GspF" evidence="9">
    <location>
        <begin position="66"/>
        <end position="189"/>
    </location>
</feature>
<dbReference type="InterPro" id="IPR042094">
    <property type="entry name" value="T2SS_GspF_sf"/>
</dbReference>
<keyword evidence="7 8" id="KW-0472">Membrane</keyword>
<name>K2JB26_9GAMM</name>
<dbReference type="PANTHER" id="PTHR30012">
    <property type="entry name" value="GENERAL SECRETION PATHWAY PROTEIN"/>
    <property type="match status" value="1"/>
</dbReference>
<evidence type="ECO:0000256" key="8">
    <source>
        <dbReference type="SAM" id="Phobius"/>
    </source>
</evidence>
<dbReference type="EMBL" id="AMRI01000038">
    <property type="protein sequence ID" value="EKE67724.1"/>
    <property type="molecule type" value="Genomic_DNA"/>
</dbReference>
<evidence type="ECO:0000313" key="10">
    <source>
        <dbReference type="EMBL" id="EKE67724.1"/>
    </source>
</evidence>
<gene>
    <name evidence="10" type="ORF">B3C1_18216</name>
</gene>
<feature type="transmembrane region" description="Helical" evidence="8">
    <location>
        <begin position="372"/>
        <end position="393"/>
    </location>
</feature>
<feature type="transmembrane region" description="Helical" evidence="8">
    <location>
        <begin position="219"/>
        <end position="239"/>
    </location>
</feature>
<keyword evidence="11" id="KW-1185">Reference proteome</keyword>
<protein>
    <submittedName>
        <fullName evidence="10">GspF family protein</fullName>
    </submittedName>
</protein>
<dbReference type="STRING" id="745411.B3C1_18216"/>
<evidence type="ECO:0000256" key="3">
    <source>
        <dbReference type="ARBA" id="ARBA00022475"/>
    </source>
</evidence>
<feature type="domain" description="Type II secretion system protein GspF" evidence="9">
    <location>
        <begin position="269"/>
        <end position="391"/>
    </location>
</feature>
<sequence length="403" mass="44998">MSQFYYRGRDANGQQVKGLIEASSQEAAFEQLLGRRIRAQSLRPARRSLDLDWLGPRVGLDDMLMFSRQMYSLTKAGIPILRAITGMADTSPSKALRAVLQDLSQQLEAGRNLSTAMSRHPKVFGHLYVSIIHVGENTGRLDQAFLQLAEHLTQEQETRRRVKAAVRYPVMVVIAIVVAMVVVNLMVIPQFAQIFARFKAELPLPTRILIATSNAFVHYWYWMLLALVALLVGWLRWLATPSGRLAWDKRKLRLPIMGSIINRALLARFARSLGMMLKAGVPLPQALTLVADAVDNSWMKQKILAMRQGIEGGDTLLRTGHQSGLFSPLILQMFAVGEETGNIDDMLAEAGGFYEREVDFDLANLTAKIEPILIVFVAGLVLLLALGIFLPMWDLMRAYKGQG</sequence>
<evidence type="ECO:0000256" key="5">
    <source>
        <dbReference type="ARBA" id="ARBA00022692"/>
    </source>
</evidence>
<evidence type="ECO:0000256" key="4">
    <source>
        <dbReference type="ARBA" id="ARBA00022519"/>
    </source>
</evidence>
<dbReference type="eggNOG" id="COG1459">
    <property type="taxonomic scope" value="Bacteria"/>
</dbReference>
<comment type="caution">
    <text evidence="10">The sequence shown here is derived from an EMBL/GenBank/DDBJ whole genome shotgun (WGS) entry which is preliminary data.</text>
</comment>
<keyword evidence="3" id="KW-1003">Cell membrane</keyword>
<comment type="similarity">
    <text evidence="2">Belongs to the GSP F family.</text>
</comment>
<dbReference type="FunFam" id="1.20.81.30:FF:000001">
    <property type="entry name" value="Type II secretion system protein F"/>
    <property type="match status" value="2"/>
</dbReference>
<dbReference type="OrthoDB" id="9805682at2"/>
<dbReference type="AlphaFoldDB" id="K2JB26"/>
<dbReference type="PANTHER" id="PTHR30012:SF4">
    <property type="entry name" value="MSHA BIOGENESIS PROTEIN MSHG"/>
    <property type="match status" value="1"/>
</dbReference>
<dbReference type="GO" id="GO:0015628">
    <property type="term" value="P:protein secretion by the type II secretion system"/>
    <property type="evidence" value="ECO:0007669"/>
    <property type="project" value="TreeGrafter"/>
</dbReference>
<evidence type="ECO:0000256" key="1">
    <source>
        <dbReference type="ARBA" id="ARBA00004429"/>
    </source>
</evidence>
<dbReference type="PRINTS" id="PR00812">
    <property type="entry name" value="BCTERIALGSPF"/>
</dbReference>
<evidence type="ECO:0000256" key="7">
    <source>
        <dbReference type="ARBA" id="ARBA00023136"/>
    </source>
</evidence>
<accession>K2JB26</accession>
<dbReference type="InterPro" id="IPR003004">
    <property type="entry name" value="GspF/PilC"/>
</dbReference>
<feature type="transmembrane region" description="Helical" evidence="8">
    <location>
        <begin position="168"/>
        <end position="188"/>
    </location>
</feature>
<dbReference type="Proteomes" id="UP000006755">
    <property type="component" value="Unassembled WGS sequence"/>
</dbReference>
<organism evidence="10 11">
    <name type="scientific">Gallaecimonas xiamenensis 3-C-1</name>
    <dbReference type="NCBI Taxonomy" id="745411"/>
    <lineage>
        <taxon>Bacteria</taxon>
        <taxon>Pseudomonadati</taxon>
        <taxon>Pseudomonadota</taxon>
        <taxon>Gammaproteobacteria</taxon>
        <taxon>Enterobacterales</taxon>
        <taxon>Gallaecimonadaceae</taxon>
        <taxon>Gallaecimonas</taxon>
    </lineage>
</organism>
<dbReference type="RefSeq" id="WP_008486650.1">
    <property type="nucleotide sequence ID" value="NZ_AMRI01000038.1"/>
</dbReference>
<evidence type="ECO:0000313" key="11">
    <source>
        <dbReference type="Proteomes" id="UP000006755"/>
    </source>
</evidence>
<comment type="subcellular location">
    <subcellularLocation>
        <location evidence="1">Cell inner membrane</location>
        <topology evidence="1">Multi-pass membrane protein</topology>
    </subcellularLocation>
</comment>
<evidence type="ECO:0000256" key="2">
    <source>
        <dbReference type="ARBA" id="ARBA00005745"/>
    </source>
</evidence>
<keyword evidence="4" id="KW-0997">Cell inner membrane</keyword>
<dbReference type="Pfam" id="PF00482">
    <property type="entry name" value="T2SSF"/>
    <property type="match status" value="2"/>
</dbReference>
<evidence type="ECO:0000259" key="9">
    <source>
        <dbReference type="Pfam" id="PF00482"/>
    </source>
</evidence>
<keyword evidence="6 8" id="KW-1133">Transmembrane helix</keyword>
<keyword evidence="5 8" id="KW-0812">Transmembrane</keyword>
<dbReference type="GO" id="GO:0005886">
    <property type="term" value="C:plasma membrane"/>
    <property type="evidence" value="ECO:0007669"/>
    <property type="project" value="UniProtKB-SubCell"/>
</dbReference>
<dbReference type="InterPro" id="IPR018076">
    <property type="entry name" value="T2SS_GspF_dom"/>
</dbReference>
<dbReference type="Gene3D" id="1.20.81.30">
    <property type="entry name" value="Type II secretion system (T2SS), domain F"/>
    <property type="match status" value="2"/>
</dbReference>